<evidence type="ECO:0000256" key="2">
    <source>
        <dbReference type="ARBA" id="ARBA00009399"/>
    </source>
</evidence>
<protein>
    <submittedName>
        <fullName evidence="9">Putative flippase GtrA (Transmembrane translocase of bactoprenol-linked glucose)</fullName>
    </submittedName>
</protein>
<evidence type="ECO:0000256" key="1">
    <source>
        <dbReference type="ARBA" id="ARBA00004141"/>
    </source>
</evidence>
<dbReference type="AlphaFoldDB" id="A0A1N6XRZ6"/>
<keyword evidence="4 6" id="KW-1133">Transmembrane helix</keyword>
<dbReference type="EMBL" id="MWSK01000005">
    <property type="protein sequence ID" value="OXS77413.1"/>
    <property type="molecule type" value="Genomic_DNA"/>
</dbReference>
<evidence type="ECO:0000259" key="7">
    <source>
        <dbReference type="Pfam" id="PF04138"/>
    </source>
</evidence>
<dbReference type="PANTHER" id="PTHR38459:SF1">
    <property type="entry name" value="PROPHAGE BACTOPRENOL-LINKED GLUCOSE TRANSLOCASE HOMOLOG"/>
    <property type="match status" value="1"/>
</dbReference>
<evidence type="ECO:0000313" key="8">
    <source>
        <dbReference type="EMBL" id="OXS77413.1"/>
    </source>
</evidence>
<dbReference type="InterPro" id="IPR051401">
    <property type="entry name" value="GtrA_CellWall_Glycosyl"/>
</dbReference>
<evidence type="ECO:0000256" key="6">
    <source>
        <dbReference type="SAM" id="Phobius"/>
    </source>
</evidence>
<dbReference type="RefSeq" id="WP_045849202.1">
    <property type="nucleotide sequence ID" value="NZ_FTLX01000005.1"/>
</dbReference>
<feature type="transmembrane region" description="Helical" evidence="6">
    <location>
        <begin position="97"/>
        <end position="119"/>
    </location>
</feature>
<dbReference type="Proteomes" id="UP000186385">
    <property type="component" value="Unassembled WGS sequence"/>
</dbReference>
<dbReference type="GO" id="GO:0000271">
    <property type="term" value="P:polysaccharide biosynthetic process"/>
    <property type="evidence" value="ECO:0007669"/>
    <property type="project" value="InterPro"/>
</dbReference>
<evidence type="ECO:0000313" key="10">
    <source>
        <dbReference type="Proteomes" id="UP000186385"/>
    </source>
</evidence>
<evidence type="ECO:0000313" key="11">
    <source>
        <dbReference type="Proteomes" id="UP000215545"/>
    </source>
</evidence>
<organism evidence="9 10">
    <name type="scientific">Domibacillus enclensis</name>
    <dbReference type="NCBI Taxonomy" id="1017273"/>
    <lineage>
        <taxon>Bacteria</taxon>
        <taxon>Bacillati</taxon>
        <taxon>Bacillota</taxon>
        <taxon>Bacilli</taxon>
        <taxon>Bacillales</taxon>
        <taxon>Bacillaceae</taxon>
        <taxon>Domibacillus</taxon>
    </lineage>
</organism>
<dbReference type="STRING" id="1017273.SAMN05443094_10538"/>
<keyword evidence="3 6" id="KW-0812">Transmembrane</keyword>
<evidence type="ECO:0000256" key="5">
    <source>
        <dbReference type="ARBA" id="ARBA00023136"/>
    </source>
</evidence>
<dbReference type="Proteomes" id="UP000215545">
    <property type="component" value="Unassembled WGS sequence"/>
</dbReference>
<dbReference type="GO" id="GO:0005886">
    <property type="term" value="C:plasma membrane"/>
    <property type="evidence" value="ECO:0007669"/>
    <property type="project" value="TreeGrafter"/>
</dbReference>
<accession>A0A1N6XRZ6</accession>
<dbReference type="Pfam" id="PF04138">
    <property type="entry name" value="GtrA_DPMS_TM"/>
    <property type="match status" value="1"/>
</dbReference>
<dbReference type="PANTHER" id="PTHR38459">
    <property type="entry name" value="PROPHAGE BACTOPRENOL-LINKED GLUCOSE TRANSLOCASE HOMOLOG"/>
    <property type="match status" value="1"/>
</dbReference>
<keyword evidence="11" id="KW-1185">Reference proteome</keyword>
<dbReference type="EMBL" id="FTLX01000005">
    <property type="protein sequence ID" value="SIR05102.1"/>
    <property type="molecule type" value="Genomic_DNA"/>
</dbReference>
<feature type="transmembrane region" description="Helical" evidence="6">
    <location>
        <begin position="73"/>
        <end position="91"/>
    </location>
</feature>
<feature type="transmembrane region" description="Helical" evidence="6">
    <location>
        <begin position="7"/>
        <end position="30"/>
    </location>
</feature>
<sequence length="128" mass="14136">MRNISELIKFSIVGASNTAVDLIVFFSLWFVGTPSLSAQVLSYSAGMINSFFWNRSWTFQAKGRVEAGEVLRFLSVNIAGLSISTALLTILSGQPLFISKMIATLAGMAVTFIGSRFWVFRSNRRKSI</sequence>
<evidence type="ECO:0000313" key="9">
    <source>
        <dbReference type="EMBL" id="SIR05102.1"/>
    </source>
</evidence>
<keyword evidence="5 6" id="KW-0472">Membrane</keyword>
<evidence type="ECO:0000256" key="4">
    <source>
        <dbReference type="ARBA" id="ARBA00022989"/>
    </source>
</evidence>
<comment type="similarity">
    <text evidence="2">Belongs to the GtrA family.</text>
</comment>
<proteinExistence type="inferred from homology"/>
<gene>
    <name evidence="8" type="ORF">B1B05_11260</name>
    <name evidence="9" type="ORF">SAMN05443094_10538</name>
</gene>
<comment type="subcellular location">
    <subcellularLocation>
        <location evidence="1">Membrane</location>
        <topology evidence="1">Multi-pass membrane protein</topology>
    </subcellularLocation>
</comment>
<dbReference type="InterPro" id="IPR007267">
    <property type="entry name" value="GtrA_DPMS_TM"/>
</dbReference>
<reference evidence="9 10" key="1">
    <citation type="submission" date="2017-01" db="EMBL/GenBank/DDBJ databases">
        <authorList>
            <person name="Mah S.A."/>
            <person name="Swanson W.J."/>
            <person name="Moy G.W."/>
            <person name="Vacquier V.D."/>
        </authorList>
    </citation>
    <scope>NUCLEOTIDE SEQUENCE [LARGE SCALE GENOMIC DNA]</scope>
    <source>
        <strain evidence="9 10">NIO-1016</strain>
    </source>
</reference>
<feature type="domain" description="GtrA/DPMS transmembrane" evidence="7">
    <location>
        <begin position="9"/>
        <end position="120"/>
    </location>
</feature>
<name>A0A1N6XRZ6_9BACI</name>
<evidence type="ECO:0000256" key="3">
    <source>
        <dbReference type="ARBA" id="ARBA00022692"/>
    </source>
</evidence>
<reference evidence="8" key="3">
    <citation type="submission" date="2017-03" db="EMBL/GenBank/DDBJ databases">
        <authorList>
            <person name="Dastager S.G."/>
            <person name="Neurgaonkar P.S."/>
            <person name="Dharne M.S."/>
        </authorList>
    </citation>
    <scope>NUCLEOTIDE SEQUENCE</scope>
    <source>
        <strain evidence="8">DSM 25145</strain>
    </source>
</reference>
<reference evidence="11" key="2">
    <citation type="submission" date="2017-03" db="EMBL/GenBank/DDBJ databases">
        <title>Bacillus sp. V-88(T) DSM27956, whole genome shotgun sequencing project.</title>
        <authorList>
            <person name="Dastager S.G."/>
            <person name="Neurgaonkar P.S."/>
            <person name="Dharne M.S."/>
        </authorList>
    </citation>
    <scope>NUCLEOTIDE SEQUENCE [LARGE SCALE GENOMIC DNA]</scope>
    <source>
        <strain evidence="11">DSM 25145</strain>
    </source>
</reference>
<dbReference type="OrthoDB" id="9812049at2"/>
<feature type="transmembrane region" description="Helical" evidence="6">
    <location>
        <begin position="36"/>
        <end position="53"/>
    </location>
</feature>